<keyword evidence="1" id="KW-0732">Signal</keyword>
<keyword evidence="2" id="KW-1185">Reference proteome</keyword>
<organism evidence="2 3">
    <name type="scientific">Panagrolaimus davidi</name>
    <dbReference type="NCBI Taxonomy" id="227884"/>
    <lineage>
        <taxon>Eukaryota</taxon>
        <taxon>Metazoa</taxon>
        <taxon>Ecdysozoa</taxon>
        <taxon>Nematoda</taxon>
        <taxon>Chromadorea</taxon>
        <taxon>Rhabditida</taxon>
        <taxon>Tylenchina</taxon>
        <taxon>Panagrolaimomorpha</taxon>
        <taxon>Panagrolaimoidea</taxon>
        <taxon>Panagrolaimidae</taxon>
        <taxon>Panagrolaimus</taxon>
    </lineage>
</organism>
<accession>A0A914QUV8</accession>
<evidence type="ECO:0000313" key="2">
    <source>
        <dbReference type="Proteomes" id="UP000887578"/>
    </source>
</evidence>
<dbReference type="AlphaFoldDB" id="A0A914QUV8"/>
<proteinExistence type="predicted"/>
<dbReference type="WBParaSite" id="PDA_v2.g31340.t1">
    <property type="protein sequence ID" value="PDA_v2.g31340.t1"/>
    <property type="gene ID" value="PDA_v2.g31340"/>
</dbReference>
<dbReference type="Proteomes" id="UP000887578">
    <property type="component" value="Unplaced"/>
</dbReference>
<feature type="chain" id="PRO_5037505594" evidence="1">
    <location>
        <begin position="22"/>
        <end position="691"/>
    </location>
</feature>
<evidence type="ECO:0000256" key="1">
    <source>
        <dbReference type="SAM" id="SignalP"/>
    </source>
</evidence>
<reference evidence="3" key="1">
    <citation type="submission" date="2022-11" db="UniProtKB">
        <authorList>
            <consortium name="WormBaseParasite"/>
        </authorList>
    </citation>
    <scope>IDENTIFICATION</scope>
</reference>
<evidence type="ECO:0000313" key="3">
    <source>
        <dbReference type="WBParaSite" id="PDA_v2.g31340.t1"/>
    </source>
</evidence>
<name>A0A914QUV8_9BILA</name>
<feature type="signal peptide" evidence="1">
    <location>
        <begin position="1"/>
        <end position="21"/>
    </location>
</feature>
<protein>
    <submittedName>
        <fullName evidence="3">Uncharacterized protein</fullName>
    </submittedName>
</protein>
<sequence>MKRLLPLVIFLAIFWCFYVSGENERNNRYNKCIKTFKSGEIYLYSFEGNESYDIGINALSVFEDAHYYLQDAILICICRETYDPIFYISPVLKNGKLEDVYFYCVPGKPAIQNINASYNGYEIYDNFLFEYIKTIPNTLMTPLKDDNSEVGCYDTDGFLTKSIGNQQTCYFAFANNSVYSGPLIYSQLSTFGPNLTFVTLGTANSCYTSVKNTTSLWAKHQAKPREPVEDFYGNTSYERFDSFQYMKTSVQAYLNESVNYACGIKISTKVEPVQINGTVRKGLKFEVEYVSLNSCSTETTIDISESGFCSSEDKKPEKMYVQKCCKSGNFCNLNLTSIKLDDIMLNECAYKPDISLYFGESNTCELYHDLNQTRIYHHVNFTTKIVHRTYKRMITYKSGSYNVLYQCYYIYAQIINVDSKECSEQSYNESGSIKPFYYCTCQDFHCDDKDIVMEVPKTEFTCQHLVKTDFENATKGVEDLDEKDKWICYVQIDFHFEGSKVNAGHLDIEKDKSIECLVRDIYQNDFCCVNIVNIEQNDTNCTVEKLIKRYNVSEHNQKNPSGNHDDNSEFIKCLSKNILNFESESCPKTGGCFSTRILLPSGITSTNAIEPAGCLGYAEKYATLNLPLTSLSLGCRTNENSNRCSVVYGPNGEQRIVCCCNENDGNGFCNTNLNEVPQSVGRSIKSFKSLN</sequence>